<reference evidence="2" key="2">
    <citation type="submission" date="2016-02" db="EMBL/GenBank/DDBJ databases">
        <title>Draft genome sequence of five rapidly growing Mycobacterium species.</title>
        <authorList>
            <person name="Katahira K."/>
            <person name="Gotou Y."/>
            <person name="Iida K."/>
            <person name="Ogura Y."/>
            <person name="Hayashi T."/>
        </authorList>
    </citation>
    <scope>NUCLEOTIDE SEQUENCE [LARGE SCALE GENOMIC DNA]</scope>
    <source>
        <strain evidence="2">JCM15298</strain>
    </source>
</reference>
<sequence>MPPAVNKSNAKHSRKSSAVTEYYEFAGRDHWTCTAPGWEAVADHALDWALAFADTKPRGKHAF</sequence>
<dbReference type="GO" id="GO:0016787">
    <property type="term" value="F:hydrolase activity"/>
    <property type="evidence" value="ECO:0007669"/>
    <property type="project" value="UniProtKB-KW"/>
</dbReference>
<evidence type="ECO:0000313" key="1">
    <source>
        <dbReference type="EMBL" id="GAS98342.1"/>
    </source>
</evidence>
<proteinExistence type="predicted"/>
<reference evidence="2" key="1">
    <citation type="journal article" date="2016" name="Genome Announc.">
        <title>Draft Genome Sequences of Five Rapidly Growing Mycobacterium Species, M. thermoresistibile, M. fortuitum subsp. acetamidolyticum, M. canariasense, M. brisbanense, and M. novocastrense.</title>
        <authorList>
            <person name="Katahira K."/>
            <person name="Ogura Y."/>
            <person name="Gotoh Y."/>
            <person name="Hayashi T."/>
        </authorList>
    </citation>
    <scope>NUCLEOTIDE SEQUENCE [LARGE SCALE GENOMIC DNA]</scope>
    <source>
        <strain evidence="2">JCM15298</strain>
    </source>
</reference>
<dbReference type="STRING" id="228230.RMCC_5307"/>
<name>A0A117IBS9_MYCCR</name>
<gene>
    <name evidence="1" type="ORF">RMCC_5307</name>
</gene>
<protein>
    <submittedName>
        <fullName evidence="1">Alpha/beta hydrolase-like protein</fullName>
    </submittedName>
</protein>
<keyword evidence="1" id="KW-0378">Hydrolase</keyword>
<dbReference type="EMBL" id="BCSY01000081">
    <property type="protein sequence ID" value="GAS98342.1"/>
    <property type="molecule type" value="Genomic_DNA"/>
</dbReference>
<accession>A0A117IBS9</accession>
<dbReference type="Proteomes" id="UP000069443">
    <property type="component" value="Unassembled WGS sequence"/>
</dbReference>
<comment type="caution">
    <text evidence="1">The sequence shown here is derived from an EMBL/GenBank/DDBJ whole genome shotgun (WGS) entry which is preliminary data.</text>
</comment>
<keyword evidence="2" id="KW-1185">Reference proteome</keyword>
<evidence type="ECO:0000313" key="2">
    <source>
        <dbReference type="Proteomes" id="UP000069443"/>
    </source>
</evidence>
<organism evidence="1 2">
    <name type="scientific">Mycolicibacterium canariasense</name>
    <name type="common">Mycobacterium canariasense</name>
    <dbReference type="NCBI Taxonomy" id="228230"/>
    <lineage>
        <taxon>Bacteria</taxon>
        <taxon>Bacillati</taxon>
        <taxon>Actinomycetota</taxon>
        <taxon>Actinomycetes</taxon>
        <taxon>Mycobacteriales</taxon>
        <taxon>Mycobacteriaceae</taxon>
        <taxon>Mycolicibacterium</taxon>
    </lineage>
</organism>
<dbReference type="AlphaFoldDB" id="A0A117IBS9"/>